<organism evidence="2 3">
    <name type="scientific">Candidatus Fimihabitans intestinipullorum</name>
    <dbReference type="NCBI Taxonomy" id="2840820"/>
    <lineage>
        <taxon>Bacteria</taxon>
        <taxon>Bacillati</taxon>
        <taxon>Mycoplasmatota</taxon>
        <taxon>Mycoplasmatota incertae sedis</taxon>
        <taxon>Candidatus Fimihabitans</taxon>
    </lineage>
</organism>
<dbReference type="Pfam" id="PF06898">
    <property type="entry name" value="YqfD"/>
    <property type="match status" value="1"/>
</dbReference>
<accession>A0A9D1L2Y9</accession>
<feature type="transmembrane region" description="Helical" evidence="1">
    <location>
        <begin position="89"/>
        <end position="108"/>
    </location>
</feature>
<gene>
    <name evidence="2" type="ORF">IAD49_05725</name>
</gene>
<proteinExistence type="predicted"/>
<keyword evidence="1" id="KW-1133">Transmembrane helix</keyword>
<reference evidence="2" key="1">
    <citation type="submission" date="2020-10" db="EMBL/GenBank/DDBJ databases">
        <authorList>
            <person name="Gilroy R."/>
        </authorList>
    </citation>
    <scope>NUCLEOTIDE SEQUENCE</scope>
    <source>
        <strain evidence="2">CHK197-8231</strain>
    </source>
</reference>
<evidence type="ECO:0000256" key="1">
    <source>
        <dbReference type="SAM" id="Phobius"/>
    </source>
</evidence>
<evidence type="ECO:0000313" key="3">
    <source>
        <dbReference type="Proteomes" id="UP000824087"/>
    </source>
</evidence>
<protein>
    <submittedName>
        <fullName evidence="2">Sporulation protein YqfD</fullName>
    </submittedName>
</protein>
<dbReference type="Proteomes" id="UP000824087">
    <property type="component" value="Unassembled WGS sequence"/>
</dbReference>
<comment type="caution">
    <text evidence="2">The sequence shown here is derived from an EMBL/GenBank/DDBJ whole genome shotgun (WGS) entry which is preliminary data.</text>
</comment>
<reference evidence="2" key="2">
    <citation type="journal article" date="2021" name="PeerJ">
        <title>Extensive microbial diversity within the chicken gut microbiome revealed by metagenomics and culture.</title>
        <authorList>
            <person name="Gilroy R."/>
            <person name="Ravi A."/>
            <person name="Getino M."/>
            <person name="Pursley I."/>
            <person name="Horton D.L."/>
            <person name="Alikhan N.F."/>
            <person name="Baker D."/>
            <person name="Gharbi K."/>
            <person name="Hall N."/>
            <person name="Watson M."/>
            <person name="Adriaenssens E.M."/>
            <person name="Foster-Nyarko E."/>
            <person name="Jarju S."/>
            <person name="Secka A."/>
            <person name="Antonio M."/>
            <person name="Oren A."/>
            <person name="Chaudhuri R.R."/>
            <person name="La Ragione R."/>
            <person name="Hildebrand F."/>
            <person name="Pallen M.J."/>
        </authorList>
    </citation>
    <scope>NUCLEOTIDE SEQUENCE</scope>
    <source>
        <strain evidence="2">CHK197-8231</strain>
    </source>
</reference>
<dbReference type="EMBL" id="DVML01000033">
    <property type="protein sequence ID" value="HIU23064.1"/>
    <property type="molecule type" value="Genomic_DNA"/>
</dbReference>
<keyword evidence="1" id="KW-0812">Transmembrane</keyword>
<evidence type="ECO:0000313" key="2">
    <source>
        <dbReference type="EMBL" id="HIU23064.1"/>
    </source>
</evidence>
<name>A0A9D1L2Y9_9BACT</name>
<keyword evidence="1" id="KW-0472">Membrane</keyword>
<dbReference type="AlphaFoldDB" id="A0A9D1L2Y9"/>
<dbReference type="InterPro" id="IPR010690">
    <property type="entry name" value="YqfD"/>
</dbReference>
<sequence length="398" mass="47191">MKNFLFQRLRGRLKLRISGKNIERFIHRLMGQNIELLRIWYPKRDVVEIEVYSEDYERIEELKTIYDVTIIGSYGILSFRKRIRFYKELLLSLTIGFCFLLLLTNTIFKIEVVHTDSDVRTFLKKELEEHGIKEMTIRKSYHALEKIRKDIMNENRDRIEWLEIENVGTSYIVRVELREIEKEMKPGEVHNIVAKKNAIITRVVAQRGTIVRTKNDYVKKGDVIISGEITLNEEVKNVTSAEGKVYGEVWYETKVEYPLSYREVKYTGRTKNVYAFRFLNHTFELFSLHPFKEKEYKEKKVLFDPAFPIGIVYQEQKEVERIDQIYGEKEALKKAVELGRKQIESKLDDNEYVIGSKNLKVEVKESKIIVDIFFSVCEDITDYAKIEPKVEEVPQKEE</sequence>